<feature type="domain" description="Adenylyl/Guanylyl and SMODS C-terminal sensor" evidence="2">
    <location>
        <begin position="367"/>
        <end position="481"/>
    </location>
</feature>
<dbReference type="Pfam" id="PF18134">
    <property type="entry name" value="AGS_C"/>
    <property type="match status" value="1"/>
</dbReference>
<keyword evidence="1" id="KW-0051">Antiviral defense</keyword>
<dbReference type="CDD" id="cd05400">
    <property type="entry name" value="NT_2-5OAS_ClassI-CCAase"/>
    <property type="match status" value="1"/>
</dbReference>
<dbReference type="InterPro" id="IPR006116">
    <property type="entry name" value="NT_2-5OAS_ClassI-CCAase"/>
</dbReference>
<dbReference type="InterPro" id="IPR040511">
    <property type="entry name" value="AGS_C"/>
</dbReference>
<dbReference type="GO" id="GO:0051607">
    <property type="term" value="P:defense response to virus"/>
    <property type="evidence" value="ECO:0007669"/>
    <property type="project" value="UniProtKB-KW"/>
</dbReference>
<protein>
    <recommendedName>
        <fullName evidence="2">Adenylyl/Guanylyl and SMODS C-terminal sensor domain-containing protein</fullName>
    </recommendedName>
</protein>
<evidence type="ECO:0000259" key="2">
    <source>
        <dbReference type="Pfam" id="PF18134"/>
    </source>
</evidence>
<dbReference type="Pfam" id="PF18144">
    <property type="entry name" value="SMODS"/>
    <property type="match status" value="1"/>
</dbReference>
<dbReference type="EMBL" id="AP023096">
    <property type="protein sequence ID" value="BCE62408.1"/>
    <property type="molecule type" value="Genomic_DNA"/>
</dbReference>
<gene>
    <name evidence="3" type="ORF">XF5B_12000</name>
    <name evidence="4" type="ORF">XF6B_12070</name>
</gene>
<reference evidence="4" key="2">
    <citation type="submission" date="2020-05" db="EMBL/GenBank/DDBJ databases">
        <title>Complete genome sequence of Bradyrhizobium diazoefficiens XF6 isolated from soybean nodule.</title>
        <authorList>
            <person name="Noda R."/>
            <person name="Kakizaki K."/>
            <person name="Minamisawa K."/>
        </authorList>
    </citation>
    <scope>NUCLEOTIDE SEQUENCE</scope>
    <source>
        <strain evidence="4">XF6</strain>
    </source>
</reference>
<proteinExistence type="predicted"/>
<reference evidence="3" key="1">
    <citation type="submission" date="2020-05" db="EMBL/GenBank/DDBJ databases">
        <title>Complete genome sequence of Bradyrhizobium diazoefficiens XF5 isolated from soybean nodule.</title>
        <authorList>
            <person name="Noda R."/>
            <person name="Kakizaki K."/>
            <person name="Minamisawa K."/>
        </authorList>
    </citation>
    <scope>NUCLEOTIDE SEQUENCE</scope>
    <source>
        <strain evidence="3">XF5</strain>
    </source>
</reference>
<dbReference type="RefSeq" id="WP_028172786.1">
    <property type="nucleotide sequence ID" value="NZ_AP022638.1"/>
</dbReference>
<evidence type="ECO:0000256" key="1">
    <source>
        <dbReference type="ARBA" id="ARBA00023118"/>
    </source>
</evidence>
<evidence type="ECO:0000313" key="3">
    <source>
        <dbReference type="EMBL" id="BCE53688.1"/>
    </source>
</evidence>
<organism evidence="3">
    <name type="scientific">Bradyrhizobium diazoefficiens</name>
    <dbReference type="NCBI Taxonomy" id="1355477"/>
    <lineage>
        <taxon>Bacteria</taxon>
        <taxon>Pseudomonadati</taxon>
        <taxon>Pseudomonadota</taxon>
        <taxon>Alphaproteobacteria</taxon>
        <taxon>Hyphomicrobiales</taxon>
        <taxon>Nitrobacteraceae</taxon>
        <taxon>Bradyrhizobium</taxon>
    </lineage>
</organism>
<sequence>MKLVDLFNEFLNDTVNLNQTRVNGLEDSIEAIKGAVKDSDWKPKIQSWEPQGSWAHKTIIKPVDQGEFDADLLVFVHPVDGWEAADYIEELYTAFRANGTYKDKVRRWSHCVTITYANESKIDIAPCVVNRVGNRLEVCNRVQNEFELSEPLQYTEWLTERNGYSGNNSFRKVTRLIKYLRDIKTRFTCSSVLLTTLLGYRINSTDKDSDAFVDTPTALKTIFGRLDDWLQTNNAKPTVSNPKLTSENFADNWTDDQYSNFREKIHTYREWIDEAYDEEDRNESIAKWRRVFGDEFASSVDIAEGKSISKMAIARLKESVSAAALFAGDLVDAVKAYGAQALPGGFNKRPYMKAPKWKKAKTGTFPIYIRAALYQSKGYNKLRDVQSLDPVPAGRWLEFSAVTSQGLPPSGQDFMVQWRVTNTDEAAFAARQLRGDFYESQGGQTRFEELKFRGIHLVEAFVVRKRDDALVAQSEPFRVLIE</sequence>
<dbReference type="GO" id="GO:0016779">
    <property type="term" value="F:nucleotidyltransferase activity"/>
    <property type="evidence" value="ECO:0007669"/>
    <property type="project" value="InterPro"/>
</dbReference>
<evidence type="ECO:0000313" key="4">
    <source>
        <dbReference type="EMBL" id="BCE62408.1"/>
    </source>
</evidence>
<dbReference type="EMBL" id="AP023095">
    <property type="protein sequence ID" value="BCE53688.1"/>
    <property type="molecule type" value="Genomic_DNA"/>
</dbReference>
<name>A0A809ZTH2_9BRAD</name>
<accession>A0A809ZTH2</accession>
<dbReference type="AlphaFoldDB" id="A0A809ZTH2"/>